<dbReference type="InterPro" id="IPR050999">
    <property type="entry name" value="ADP-ribosyltransferase_ARG"/>
</dbReference>
<evidence type="ECO:0000313" key="11">
    <source>
        <dbReference type="Ensembl" id="ENSLLEP00000010635.1"/>
    </source>
</evidence>
<evidence type="ECO:0000256" key="7">
    <source>
        <dbReference type="ARBA" id="ARBA00023027"/>
    </source>
</evidence>
<dbReference type="Gene3D" id="3.90.176.10">
    <property type="entry name" value="Toxin ADP-ribosyltransferase, Chain A, domain 1"/>
    <property type="match status" value="1"/>
</dbReference>
<evidence type="ECO:0000256" key="2">
    <source>
        <dbReference type="ARBA" id="ARBA00022676"/>
    </source>
</evidence>
<dbReference type="Proteomes" id="UP000694569">
    <property type="component" value="Unplaced"/>
</dbReference>
<comment type="catalytic activity">
    <reaction evidence="9 10">
        <text>L-arginyl-[protein] + NAD(+) = N(omega)-(ADP-D-ribosyl)-L-arginyl-[protein] + nicotinamide + H(+)</text>
        <dbReference type="Rhea" id="RHEA:19149"/>
        <dbReference type="Rhea" id="RHEA-COMP:10532"/>
        <dbReference type="Rhea" id="RHEA-COMP:15087"/>
        <dbReference type="ChEBI" id="CHEBI:15378"/>
        <dbReference type="ChEBI" id="CHEBI:17154"/>
        <dbReference type="ChEBI" id="CHEBI:29965"/>
        <dbReference type="ChEBI" id="CHEBI:57540"/>
        <dbReference type="ChEBI" id="CHEBI:142554"/>
        <dbReference type="EC" id="2.4.2.31"/>
    </reaction>
</comment>
<reference evidence="11" key="2">
    <citation type="submission" date="2025-09" db="UniProtKB">
        <authorList>
            <consortium name="Ensembl"/>
        </authorList>
    </citation>
    <scope>IDENTIFICATION</scope>
</reference>
<dbReference type="PROSITE" id="PS51996">
    <property type="entry name" value="TR_MART"/>
    <property type="match status" value="1"/>
</dbReference>
<protein>
    <recommendedName>
        <fullName evidence="10">NAD(P)(+)--arginine ADP-ribosyltransferase</fullName>
        <ecNumber evidence="10">2.4.2.31</ecNumber>
    </recommendedName>
    <alternativeName>
        <fullName evidence="10">Mono(ADP-ribosyl)transferase</fullName>
    </alternativeName>
</protein>
<comment type="similarity">
    <text evidence="1 10">Belongs to the Arg-specific ADP-ribosyltransferase family.</text>
</comment>
<dbReference type="FunFam" id="3.90.176.10:FF:000001">
    <property type="entry name" value="NAD(P)(+)--arginine ADP-ribosyltransferase"/>
    <property type="match status" value="1"/>
</dbReference>
<evidence type="ECO:0000313" key="12">
    <source>
        <dbReference type="Proteomes" id="UP000694569"/>
    </source>
</evidence>
<sequence length="249" mass="28758">MKRILIASLFILLLSHEVTCGYVILDMMPNAFDDQYLGCGSKMDKEAPKLLQKEKSDPQFNKSWEVAKDKWKTKAKYVNITGFKEEYGIAVVLYTMHTPIYSSLNNNVRTAGKSTDYYMKSFHFKALHFYLTRALQLLTRGCKQRLTTYRGTRVAFNVSAEMRFGQFASSSRNKTKAQRFGNETLFTITSCWGADIQKLSEFPGEEEVLIPVFEKFQRVAQRGKLVTLRTTGKRCSYFNCAYIRRAEEE</sequence>
<keyword evidence="6 10" id="KW-0521">NADP</keyword>
<keyword evidence="7 10" id="KW-0520">NAD</keyword>
<dbReference type="PROSITE" id="PS01291">
    <property type="entry name" value="ART"/>
    <property type="match status" value="1"/>
</dbReference>
<dbReference type="GO" id="GO:0106274">
    <property type="term" value="F:NAD+-protein-arginine ADP-ribosyltransferase activity"/>
    <property type="evidence" value="ECO:0007669"/>
    <property type="project" value="UniProtKB-EC"/>
</dbReference>
<accession>A0A8C5M8R8</accession>
<feature type="chain" id="PRO_5034922349" description="NAD(P)(+)--arginine ADP-ribosyltransferase" evidence="10">
    <location>
        <begin position="21"/>
        <end position="249"/>
    </location>
</feature>
<name>A0A8C5M8R8_9ANUR</name>
<dbReference type="Ensembl" id="ENSLLET00000011049.1">
    <property type="protein sequence ID" value="ENSLLEP00000010635.1"/>
    <property type="gene ID" value="ENSLLEG00000006786.1"/>
</dbReference>
<evidence type="ECO:0000256" key="3">
    <source>
        <dbReference type="ARBA" id="ARBA00022679"/>
    </source>
</evidence>
<evidence type="ECO:0000256" key="9">
    <source>
        <dbReference type="ARBA" id="ARBA00047597"/>
    </source>
</evidence>
<dbReference type="SUPFAM" id="SSF56399">
    <property type="entry name" value="ADP-ribosylation"/>
    <property type="match status" value="1"/>
</dbReference>
<dbReference type="PRINTS" id="PR00970">
    <property type="entry name" value="RIBTRNSFRASE"/>
</dbReference>
<keyword evidence="2 10" id="KW-0328">Glycosyltransferase</keyword>
<dbReference type="GO" id="GO:0016779">
    <property type="term" value="F:nucleotidyltransferase activity"/>
    <property type="evidence" value="ECO:0007669"/>
    <property type="project" value="UniProtKB-KW"/>
</dbReference>
<dbReference type="GO" id="GO:0003950">
    <property type="term" value="F:NAD+ poly-ADP-ribosyltransferase activity"/>
    <property type="evidence" value="ECO:0007669"/>
    <property type="project" value="TreeGrafter"/>
</dbReference>
<proteinExistence type="inferred from homology"/>
<evidence type="ECO:0000256" key="10">
    <source>
        <dbReference type="RuleBase" id="RU361228"/>
    </source>
</evidence>
<feature type="signal peptide" evidence="10">
    <location>
        <begin position="1"/>
        <end position="20"/>
    </location>
</feature>
<keyword evidence="8" id="KW-1015">Disulfide bond</keyword>
<evidence type="ECO:0000256" key="8">
    <source>
        <dbReference type="ARBA" id="ARBA00023157"/>
    </source>
</evidence>
<dbReference type="GeneTree" id="ENSGT01030000234601"/>
<dbReference type="Pfam" id="PF01129">
    <property type="entry name" value="ART"/>
    <property type="match status" value="1"/>
</dbReference>
<dbReference type="EC" id="2.4.2.31" evidence="10"/>
<evidence type="ECO:0000256" key="5">
    <source>
        <dbReference type="ARBA" id="ARBA00022729"/>
    </source>
</evidence>
<reference evidence="11" key="1">
    <citation type="submission" date="2025-08" db="UniProtKB">
        <authorList>
            <consortium name="Ensembl"/>
        </authorList>
    </citation>
    <scope>IDENTIFICATION</scope>
</reference>
<dbReference type="PANTHER" id="PTHR10339">
    <property type="entry name" value="ADP-RIBOSYLTRANSFERASE"/>
    <property type="match status" value="1"/>
</dbReference>
<keyword evidence="5 10" id="KW-0732">Signal</keyword>
<dbReference type="InterPro" id="IPR000768">
    <property type="entry name" value="ART"/>
</dbReference>
<dbReference type="PANTHER" id="PTHR10339:SF2">
    <property type="entry name" value="ECTO-ADP-RIBOSYLTRANSFERASE 5"/>
    <property type="match status" value="1"/>
</dbReference>
<evidence type="ECO:0000256" key="6">
    <source>
        <dbReference type="ARBA" id="ARBA00022857"/>
    </source>
</evidence>
<dbReference type="AlphaFoldDB" id="A0A8C5M8R8"/>
<organism evidence="11 12">
    <name type="scientific">Leptobrachium leishanense</name>
    <name type="common">Leishan spiny toad</name>
    <dbReference type="NCBI Taxonomy" id="445787"/>
    <lineage>
        <taxon>Eukaryota</taxon>
        <taxon>Metazoa</taxon>
        <taxon>Chordata</taxon>
        <taxon>Craniata</taxon>
        <taxon>Vertebrata</taxon>
        <taxon>Euteleostomi</taxon>
        <taxon>Amphibia</taxon>
        <taxon>Batrachia</taxon>
        <taxon>Anura</taxon>
        <taxon>Pelobatoidea</taxon>
        <taxon>Megophryidae</taxon>
        <taxon>Leptobrachium</taxon>
    </lineage>
</organism>
<dbReference type="OrthoDB" id="423533at2759"/>
<keyword evidence="3 10" id="KW-0808">Transferase</keyword>
<evidence type="ECO:0000256" key="1">
    <source>
        <dbReference type="ARBA" id="ARBA00009558"/>
    </source>
</evidence>
<keyword evidence="12" id="KW-1185">Reference proteome</keyword>
<keyword evidence="4" id="KW-0548">Nucleotidyltransferase</keyword>
<evidence type="ECO:0000256" key="4">
    <source>
        <dbReference type="ARBA" id="ARBA00022695"/>
    </source>
</evidence>